<organism evidence="2 3">
    <name type="scientific">Aquimarina intermedia</name>
    <dbReference type="NCBI Taxonomy" id="350814"/>
    <lineage>
        <taxon>Bacteria</taxon>
        <taxon>Pseudomonadati</taxon>
        <taxon>Bacteroidota</taxon>
        <taxon>Flavobacteriia</taxon>
        <taxon>Flavobacteriales</taxon>
        <taxon>Flavobacteriaceae</taxon>
        <taxon>Aquimarina</taxon>
    </lineage>
</organism>
<dbReference type="EMBL" id="VNHU01000001">
    <property type="protein sequence ID" value="TYP77169.1"/>
    <property type="molecule type" value="Genomic_DNA"/>
</dbReference>
<dbReference type="Gene3D" id="3.40.50.720">
    <property type="entry name" value="NAD(P)-binding Rossmann-like Domain"/>
    <property type="match status" value="1"/>
</dbReference>
<dbReference type="InterPro" id="IPR001509">
    <property type="entry name" value="Epimerase_deHydtase"/>
</dbReference>
<dbReference type="GO" id="GO:0005737">
    <property type="term" value="C:cytoplasm"/>
    <property type="evidence" value="ECO:0007669"/>
    <property type="project" value="TreeGrafter"/>
</dbReference>
<accession>A0A5S5CDD5</accession>
<evidence type="ECO:0000313" key="3">
    <source>
        <dbReference type="Proteomes" id="UP000324376"/>
    </source>
</evidence>
<gene>
    <name evidence="2" type="ORF">BD809_101319</name>
</gene>
<reference evidence="2 3" key="1">
    <citation type="submission" date="2019-07" db="EMBL/GenBank/DDBJ databases">
        <title>Genomic Encyclopedia of Archaeal and Bacterial Type Strains, Phase II (KMG-II): from individual species to whole genera.</title>
        <authorList>
            <person name="Goeker M."/>
        </authorList>
    </citation>
    <scope>NUCLEOTIDE SEQUENCE [LARGE SCALE GENOMIC DNA]</scope>
    <source>
        <strain evidence="2 3">DSM 17527</strain>
    </source>
</reference>
<proteinExistence type="predicted"/>
<dbReference type="PANTHER" id="PTHR48079">
    <property type="entry name" value="PROTEIN YEEZ"/>
    <property type="match status" value="1"/>
</dbReference>
<dbReference type="SUPFAM" id="SSF51735">
    <property type="entry name" value="NAD(P)-binding Rossmann-fold domains"/>
    <property type="match status" value="1"/>
</dbReference>
<evidence type="ECO:0000313" key="2">
    <source>
        <dbReference type="EMBL" id="TYP77169.1"/>
    </source>
</evidence>
<dbReference type="GO" id="GO:0004029">
    <property type="term" value="F:aldehyde dehydrogenase (NAD+) activity"/>
    <property type="evidence" value="ECO:0007669"/>
    <property type="project" value="TreeGrafter"/>
</dbReference>
<dbReference type="PANTHER" id="PTHR48079:SF6">
    <property type="entry name" value="NAD(P)-BINDING DOMAIN-CONTAINING PROTEIN-RELATED"/>
    <property type="match status" value="1"/>
</dbReference>
<sequence>MVLVTGATGLVGTHLLIKLVQNNKSIRALYRSEQKKHHVQQIFASVFGATSDQFFNKIEWHQASINDIPALTPAFKNINEVYHCAAIISFNPAMDKQLRKVNIEGTANIVNLSIISGVKKICYVSSIAALGEPKNQFKIDETSEWNPESKHSIYAITKYGGEMEVWRGTQEGLQAIIINPGVIIGPGFFNSGSGFLFKRIYKGLKYHTPGITGYVAIQDVTKAMIELMESRHANERYILVAENMSFKQIFTLIAVSLKVEPPTKRVTPFFMKVAANIQWLLYRLFGISPTIYKSSVQSAFSASMYENKKIKETLNLEFTPIEKAVEETAKAFSKK</sequence>
<protein>
    <submittedName>
        <fullName evidence="2">Nucleoside-diphosphate-sugar epimerase</fullName>
    </submittedName>
</protein>
<dbReference type="Proteomes" id="UP000324376">
    <property type="component" value="Unassembled WGS sequence"/>
</dbReference>
<dbReference type="InterPro" id="IPR036291">
    <property type="entry name" value="NAD(P)-bd_dom_sf"/>
</dbReference>
<dbReference type="InterPro" id="IPR051783">
    <property type="entry name" value="NAD(P)-dependent_oxidoreduct"/>
</dbReference>
<comment type="caution">
    <text evidence="2">The sequence shown here is derived from an EMBL/GenBank/DDBJ whole genome shotgun (WGS) entry which is preliminary data.</text>
</comment>
<dbReference type="OrthoDB" id="596910at2"/>
<evidence type="ECO:0000259" key="1">
    <source>
        <dbReference type="Pfam" id="PF01370"/>
    </source>
</evidence>
<feature type="domain" description="NAD-dependent epimerase/dehydratase" evidence="1">
    <location>
        <begin position="2"/>
        <end position="231"/>
    </location>
</feature>
<dbReference type="RefSeq" id="WP_148781189.1">
    <property type="nucleotide sequence ID" value="NZ_VNHU01000001.1"/>
</dbReference>
<name>A0A5S5CDD5_9FLAO</name>
<dbReference type="Pfam" id="PF01370">
    <property type="entry name" value="Epimerase"/>
    <property type="match status" value="1"/>
</dbReference>
<dbReference type="AlphaFoldDB" id="A0A5S5CDD5"/>
<keyword evidence="3" id="KW-1185">Reference proteome</keyword>